<dbReference type="Gene3D" id="3.60.110.10">
    <property type="entry name" value="Carbon-nitrogen hydrolase"/>
    <property type="match status" value="2"/>
</dbReference>
<dbReference type="RefSeq" id="WP_106166992.1">
    <property type="nucleotide sequence ID" value="NZ_JAVKZF010000001.1"/>
</dbReference>
<dbReference type="CDD" id="cd07197">
    <property type="entry name" value="nitrilase"/>
    <property type="match status" value="2"/>
</dbReference>
<proteinExistence type="predicted"/>
<comment type="caution">
    <text evidence="3">The sequence shown here is derived from an EMBL/GenBank/DDBJ whole genome shotgun (WGS) entry which is preliminary data.</text>
</comment>
<dbReference type="AlphaFoldDB" id="A0AB37UEN7"/>
<dbReference type="PROSITE" id="PS50263">
    <property type="entry name" value="CN_HYDROLASE"/>
    <property type="match status" value="2"/>
</dbReference>
<dbReference type="SUPFAM" id="SSF56317">
    <property type="entry name" value="Carbon-nitrogen hydrolase"/>
    <property type="match status" value="2"/>
</dbReference>
<reference evidence="3 4" key="1">
    <citation type="journal article" date="2019" name="Genome Biol. Evol.">
        <title>Day and night: Metabolic profiles and evolutionary relationships of six axenic non-marine cyanobacteria.</title>
        <authorList>
            <person name="Will S.E."/>
            <person name="Henke P."/>
            <person name="Boedeker C."/>
            <person name="Huang S."/>
            <person name="Brinkmann H."/>
            <person name="Rohde M."/>
            <person name="Jarek M."/>
            <person name="Friedl T."/>
            <person name="Seufert S."/>
            <person name="Schumacher M."/>
            <person name="Overmann J."/>
            <person name="Neumann-Schaal M."/>
            <person name="Petersen J."/>
        </authorList>
    </citation>
    <scope>NUCLEOTIDE SEQUENCE [LARGE SCALE GENOMIC DNA]</scope>
    <source>
        <strain evidence="3 4">SAG 39.79</strain>
    </source>
</reference>
<evidence type="ECO:0000256" key="1">
    <source>
        <dbReference type="ARBA" id="ARBA00022801"/>
    </source>
</evidence>
<sequence>MVKASFRAAVVQTLAVLGDIEHNINLVRHYTQEAVRQGAKLVVFPECMNTGYLFDSALHCANLAETLSGIYVSAIADLCRRYEIYIASGITEKDISNGKIYNSGVLLDPQGKVILHYQKQFLATHDQNWFEVGNKGCPVVDTELGRVGLLICFDGRIPEIARCLALQKAEILVDMANFFVMDRAEMWVPARAYENGVWIVAATKAGVERSIYYPGGSSIVAPTGHVMAQIPYDTHGVATAEIRLDACQLHRKLLDRRPDTYQILRKPFAKTPLAPLLQQPLVPEQAIAKVAAVQSHAIPEPASLEAAFEMIGHAAKLGAKLIALPQHFNVPTWLPNAEEAKAASLQAFKHLQQAAKITKSYGCALILPLIEQVADALIPTAVLVGVEGEVIGRYHQVHLEPKIRAWAKPGNSFPVFETPFGRIGIILGYDGYFPESTRALALNGADTIAWCCAWQHPFERELLAVPKAVDNRVYLICANRTDCPYPGGSFVISPEGFDRWDVKLAAPPVKRHGAVMPMHVNLALSRQKQMIPKVDMLRNRLVDTFEPLVSSSF</sequence>
<dbReference type="EMBL" id="RSCK01000058">
    <property type="protein sequence ID" value="RUT07993.1"/>
    <property type="molecule type" value="Genomic_DNA"/>
</dbReference>
<dbReference type="Pfam" id="PF00795">
    <property type="entry name" value="CN_hydrolase"/>
    <property type="match status" value="2"/>
</dbReference>
<dbReference type="Proteomes" id="UP000282574">
    <property type="component" value="Unassembled WGS sequence"/>
</dbReference>
<accession>A0AB37UEN7</accession>
<protein>
    <recommendedName>
        <fullName evidence="2">CN hydrolase domain-containing protein</fullName>
    </recommendedName>
</protein>
<dbReference type="PANTHER" id="PTHR43674">
    <property type="entry name" value="NITRILASE C965.09-RELATED"/>
    <property type="match status" value="1"/>
</dbReference>
<name>A0AB37UEN7_9CYAN</name>
<keyword evidence="4" id="KW-1185">Reference proteome</keyword>
<gene>
    <name evidence="3" type="ORF">DSM107010_49430</name>
</gene>
<dbReference type="GO" id="GO:0016811">
    <property type="term" value="F:hydrolase activity, acting on carbon-nitrogen (but not peptide) bonds, in linear amides"/>
    <property type="evidence" value="ECO:0007669"/>
    <property type="project" value="UniProtKB-ARBA"/>
</dbReference>
<feature type="domain" description="CN hydrolase" evidence="2">
    <location>
        <begin position="288"/>
        <end position="522"/>
    </location>
</feature>
<evidence type="ECO:0000313" key="4">
    <source>
        <dbReference type="Proteomes" id="UP000282574"/>
    </source>
</evidence>
<dbReference type="InterPro" id="IPR050345">
    <property type="entry name" value="Aliph_Amidase/BUP"/>
</dbReference>
<dbReference type="InterPro" id="IPR036526">
    <property type="entry name" value="C-N_Hydrolase_sf"/>
</dbReference>
<keyword evidence="1" id="KW-0378">Hydrolase</keyword>
<dbReference type="InterPro" id="IPR003010">
    <property type="entry name" value="C-N_Hydrolase"/>
</dbReference>
<evidence type="ECO:0000313" key="3">
    <source>
        <dbReference type="EMBL" id="RUT07993.1"/>
    </source>
</evidence>
<dbReference type="PANTHER" id="PTHR43674:SF2">
    <property type="entry name" value="BETA-UREIDOPROPIONASE"/>
    <property type="match status" value="1"/>
</dbReference>
<feature type="domain" description="CN hydrolase" evidence="2">
    <location>
        <begin position="6"/>
        <end position="244"/>
    </location>
</feature>
<evidence type="ECO:0000259" key="2">
    <source>
        <dbReference type="PROSITE" id="PS50263"/>
    </source>
</evidence>
<organism evidence="3 4">
    <name type="scientific">Chroococcidiopsis cubana SAG 39.79</name>
    <dbReference type="NCBI Taxonomy" id="388085"/>
    <lineage>
        <taxon>Bacteria</taxon>
        <taxon>Bacillati</taxon>
        <taxon>Cyanobacteriota</taxon>
        <taxon>Cyanophyceae</taxon>
        <taxon>Chroococcidiopsidales</taxon>
        <taxon>Chroococcidiopsidaceae</taxon>
        <taxon>Chroococcidiopsis</taxon>
    </lineage>
</organism>